<keyword evidence="11" id="KW-1185">Reference proteome</keyword>
<dbReference type="InterPro" id="IPR007353">
    <property type="entry name" value="DUF421"/>
</dbReference>
<dbReference type="PANTHER" id="PTHR34582">
    <property type="entry name" value="UPF0702 TRANSMEMBRANE PROTEIN YCAP"/>
    <property type="match status" value="1"/>
</dbReference>
<evidence type="ECO:0000256" key="1">
    <source>
        <dbReference type="ARBA" id="ARBA00004651"/>
    </source>
</evidence>
<sequence length="233" mass="26855">MEVAATLLRTLGMYVFVFLVLRLMGKREIGKLSVFDLVISIMIAEIAAMVIEQPAKPVWMAIAPIALLLLIQIGIAYITLKSHFFRRWFEGTPTVIIRHGHINRKVMGKERYNLNDLMTHLRQNRITNIEDVELAVLESTGELSVIPRRTGEDDGRGNRDAHPDKPDAYPKVRYEMLPLSLILDGHVQDENLQKLGKTRFWLKTELQKYGIDNFKHVFFCSVDHRGKLYVDKK</sequence>
<name>A0ABR5A7A2_9BACL</name>
<dbReference type="Proteomes" id="UP000054526">
    <property type="component" value="Unassembled WGS sequence"/>
</dbReference>
<comment type="similarity">
    <text evidence="2">Belongs to the UPF0702 family.</text>
</comment>
<evidence type="ECO:0000313" key="11">
    <source>
        <dbReference type="Proteomes" id="UP000054526"/>
    </source>
</evidence>
<dbReference type="RefSeq" id="WP_041060055.1">
    <property type="nucleotide sequence ID" value="NZ_JXAL01000003.1"/>
</dbReference>
<protein>
    <submittedName>
        <fullName evidence="10">Membrane protein</fullName>
    </submittedName>
</protein>
<dbReference type="PANTHER" id="PTHR34582:SF6">
    <property type="entry name" value="UPF0702 TRANSMEMBRANE PROTEIN YCAP"/>
    <property type="match status" value="1"/>
</dbReference>
<evidence type="ECO:0000256" key="4">
    <source>
        <dbReference type="ARBA" id="ARBA00022692"/>
    </source>
</evidence>
<dbReference type="EMBL" id="JXAL01000003">
    <property type="protein sequence ID" value="KIL36909.1"/>
    <property type="molecule type" value="Genomic_DNA"/>
</dbReference>
<gene>
    <name evidence="10" type="ORF">SD71_04060</name>
</gene>
<evidence type="ECO:0000313" key="10">
    <source>
        <dbReference type="EMBL" id="KIL36909.1"/>
    </source>
</evidence>
<accession>A0ABR5A7A2</accession>
<keyword evidence="3" id="KW-1003">Cell membrane</keyword>
<evidence type="ECO:0000256" key="3">
    <source>
        <dbReference type="ARBA" id="ARBA00022475"/>
    </source>
</evidence>
<keyword evidence="6 8" id="KW-0472">Membrane</keyword>
<evidence type="ECO:0000256" key="8">
    <source>
        <dbReference type="SAM" id="Phobius"/>
    </source>
</evidence>
<organism evidence="10 11">
    <name type="scientific">Cohnella kolymensis</name>
    <dbReference type="NCBI Taxonomy" id="1590652"/>
    <lineage>
        <taxon>Bacteria</taxon>
        <taxon>Bacillati</taxon>
        <taxon>Bacillota</taxon>
        <taxon>Bacilli</taxon>
        <taxon>Bacillales</taxon>
        <taxon>Paenibacillaceae</taxon>
        <taxon>Cohnella</taxon>
    </lineage>
</organism>
<feature type="transmembrane region" description="Helical" evidence="8">
    <location>
        <begin position="32"/>
        <end position="51"/>
    </location>
</feature>
<feature type="transmembrane region" description="Helical" evidence="8">
    <location>
        <begin position="57"/>
        <end position="80"/>
    </location>
</feature>
<reference evidence="10 11" key="1">
    <citation type="submission" date="2014-12" db="EMBL/GenBank/DDBJ databases">
        <title>Draft genome sequence of Cohnella kolymensis strain B-2846.</title>
        <authorList>
            <person name="Karlyshev A.V."/>
            <person name="Kudryashova E.B."/>
        </authorList>
    </citation>
    <scope>NUCLEOTIDE SEQUENCE [LARGE SCALE GENOMIC DNA]</scope>
    <source>
        <strain evidence="10 11">VKM B-2846</strain>
    </source>
</reference>
<evidence type="ECO:0000256" key="2">
    <source>
        <dbReference type="ARBA" id="ARBA00006448"/>
    </source>
</evidence>
<keyword evidence="5 8" id="KW-1133">Transmembrane helix</keyword>
<evidence type="ECO:0000256" key="6">
    <source>
        <dbReference type="ARBA" id="ARBA00023136"/>
    </source>
</evidence>
<comment type="subcellular location">
    <subcellularLocation>
        <location evidence="1">Cell membrane</location>
        <topology evidence="1">Multi-pass membrane protein</topology>
    </subcellularLocation>
</comment>
<feature type="transmembrane region" description="Helical" evidence="8">
    <location>
        <begin position="6"/>
        <end position="25"/>
    </location>
</feature>
<keyword evidence="4 8" id="KW-0812">Transmembrane</keyword>
<proteinExistence type="inferred from homology"/>
<dbReference type="Pfam" id="PF04239">
    <property type="entry name" value="DUF421"/>
    <property type="match status" value="1"/>
</dbReference>
<feature type="compositionally biased region" description="Basic and acidic residues" evidence="7">
    <location>
        <begin position="149"/>
        <end position="169"/>
    </location>
</feature>
<evidence type="ECO:0000256" key="7">
    <source>
        <dbReference type="SAM" id="MobiDB-lite"/>
    </source>
</evidence>
<evidence type="ECO:0000259" key="9">
    <source>
        <dbReference type="Pfam" id="PF04239"/>
    </source>
</evidence>
<evidence type="ECO:0000256" key="5">
    <source>
        <dbReference type="ARBA" id="ARBA00022989"/>
    </source>
</evidence>
<feature type="domain" description="YetF C-terminal" evidence="9">
    <location>
        <begin position="81"/>
        <end position="222"/>
    </location>
</feature>
<dbReference type="Gene3D" id="3.30.240.20">
    <property type="entry name" value="bsu07140 like domains"/>
    <property type="match status" value="2"/>
</dbReference>
<comment type="caution">
    <text evidence="10">The sequence shown here is derived from an EMBL/GenBank/DDBJ whole genome shotgun (WGS) entry which is preliminary data.</text>
</comment>
<feature type="region of interest" description="Disordered" evidence="7">
    <location>
        <begin position="147"/>
        <end position="169"/>
    </location>
</feature>
<dbReference type="InterPro" id="IPR023090">
    <property type="entry name" value="UPF0702_alpha/beta_dom_sf"/>
</dbReference>